<proteinExistence type="predicted"/>
<reference evidence="1 2" key="1">
    <citation type="journal article" date="2015" name="Nature">
        <title>rRNA introns, odd ribosomes, and small enigmatic genomes across a large radiation of phyla.</title>
        <authorList>
            <person name="Brown C.T."/>
            <person name="Hug L.A."/>
            <person name="Thomas B.C."/>
            <person name="Sharon I."/>
            <person name="Castelle C.J."/>
            <person name="Singh A."/>
            <person name="Wilkins M.J."/>
            <person name="Williams K.H."/>
            <person name="Banfield J.F."/>
        </authorList>
    </citation>
    <scope>NUCLEOTIDE SEQUENCE [LARGE SCALE GENOMIC DNA]</scope>
</reference>
<dbReference type="Proteomes" id="UP000034050">
    <property type="component" value="Unassembled WGS sequence"/>
</dbReference>
<organism evidence="1 2">
    <name type="scientific">Candidatus Gottesmanbacteria bacterium GW2011_GWB1_43_11</name>
    <dbReference type="NCBI Taxonomy" id="1618446"/>
    <lineage>
        <taxon>Bacteria</taxon>
        <taxon>Candidatus Gottesmaniibacteriota</taxon>
    </lineage>
</organism>
<comment type="caution">
    <text evidence="1">The sequence shown here is derived from an EMBL/GenBank/DDBJ whole genome shotgun (WGS) entry which is preliminary data.</text>
</comment>
<dbReference type="EMBL" id="LCFD01000013">
    <property type="protein sequence ID" value="KKS86070.1"/>
    <property type="molecule type" value="Genomic_DNA"/>
</dbReference>
<sequence>MEQAAKNAEITQWYYLTGGTALAEFYLHHRLSEDLDFFTTSEVNNQKIQAFIDSLKAPAGITNYVVKKISGLYQYTLTFSDSESLKVDFNEYDYPQVEQGIVYGKLRIDSMYDIAINKLESMCNRTKARDYVDLYILISQNIFSMEQLMMRVPEKFGHHWTTPQYIRAFFAVQEAKDFPTMLVPFSKEEMIKFYLAQAKKLEPKIFK</sequence>
<dbReference type="InterPro" id="IPR014942">
    <property type="entry name" value="AbiEii"/>
</dbReference>
<gene>
    <name evidence="1" type="ORF">UV61_C0013G0005</name>
</gene>
<evidence type="ECO:0008006" key="3">
    <source>
        <dbReference type="Google" id="ProtNLM"/>
    </source>
</evidence>
<evidence type="ECO:0000313" key="1">
    <source>
        <dbReference type="EMBL" id="KKS86070.1"/>
    </source>
</evidence>
<dbReference type="STRING" id="1618446.UV61_C0013G0005"/>
<accession>A0A0G1CJS6</accession>
<name>A0A0G1CJS6_9BACT</name>
<dbReference type="AlphaFoldDB" id="A0A0G1CJS6"/>
<protein>
    <recommendedName>
        <fullName evidence="3">Nucleotidyl transferase AbiEii/AbiGii toxin family protein</fullName>
    </recommendedName>
</protein>
<dbReference type="Pfam" id="PF08843">
    <property type="entry name" value="AbiEii"/>
    <property type="match status" value="1"/>
</dbReference>
<dbReference type="Gene3D" id="3.10.450.620">
    <property type="entry name" value="JHP933, nucleotidyltransferase-like core domain"/>
    <property type="match status" value="1"/>
</dbReference>
<evidence type="ECO:0000313" key="2">
    <source>
        <dbReference type="Proteomes" id="UP000034050"/>
    </source>
</evidence>